<dbReference type="InterPro" id="IPR037185">
    <property type="entry name" value="EmrE-like"/>
</dbReference>
<dbReference type="PANTHER" id="PTHR19346">
    <property type="entry name" value="SUGAR PHOSPHATE TRANSPORTER DOMAIN-CONTAINING PROTEIN"/>
    <property type="match status" value="1"/>
</dbReference>
<sequence length="281" mass="29637">MASRSLRHLSCRWPRCPGEALLAVLLTASATVLSTQLTRSAQSHLHAPCFVMYVHITMMALLLPVARALKTDAYLASAADVGVFLPLWVVSNYCLVQALALAPAGLIQIVFGTGPAQVAVLSRVFLAERFSLPRAVAVALAFGGVLALAAKAGFDGRTAVDTLLGSLCAVAAVFASACYKVAFKVRLGTPPPHMILGVVGTLGAVTSIVGLPLVVLLAVLGLEDRWWSSSASVNWYLVFGSAAVDLVYNTSVAWGLAAWLRTSRHKRIPCQTRGLGVTKTN</sequence>
<dbReference type="PANTHER" id="PTHR19346:SF4">
    <property type="entry name" value="SUGAR PHOSPHATE TRANSPORTER DOMAIN-CONTAINING PROTEIN"/>
    <property type="match status" value="1"/>
</dbReference>
<dbReference type="InterPro" id="IPR000620">
    <property type="entry name" value="EamA_dom"/>
</dbReference>
<dbReference type="SUPFAM" id="SSF103481">
    <property type="entry name" value="Multidrug resistance efflux transporter EmrE"/>
    <property type="match status" value="1"/>
</dbReference>
<name>A0AA36HUZ5_9DINO</name>
<feature type="transmembrane region" description="Helical" evidence="1">
    <location>
        <begin position="50"/>
        <end position="69"/>
    </location>
</feature>
<proteinExistence type="predicted"/>
<feature type="transmembrane region" description="Helical" evidence="1">
    <location>
        <begin position="81"/>
        <end position="100"/>
    </location>
</feature>
<feature type="domain" description="EamA" evidence="2">
    <location>
        <begin position="21"/>
        <end position="148"/>
    </location>
</feature>
<evidence type="ECO:0000256" key="1">
    <source>
        <dbReference type="SAM" id="Phobius"/>
    </source>
</evidence>
<gene>
    <name evidence="3" type="ORF">EVOR1521_LOCUS4984</name>
</gene>
<feature type="transmembrane region" description="Helical" evidence="1">
    <location>
        <begin position="132"/>
        <end position="150"/>
    </location>
</feature>
<dbReference type="Pfam" id="PF00892">
    <property type="entry name" value="EamA"/>
    <property type="match status" value="1"/>
</dbReference>
<evidence type="ECO:0000259" key="2">
    <source>
        <dbReference type="Pfam" id="PF00892"/>
    </source>
</evidence>
<protein>
    <recommendedName>
        <fullName evidence="2">EamA domain-containing protein</fullName>
    </recommendedName>
</protein>
<dbReference type="InterPro" id="IPR026505">
    <property type="entry name" value="Solute_c_fam_35_mem_F3/F4"/>
</dbReference>
<accession>A0AA36HUZ5</accession>
<keyword evidence="4" id="KW-1185">Reference proteome</keyword>
<keyword evidence="1" id="KW-0472">Membrane</keyword>
<dbReference type="EMBL" id="CAUJNA010000339">
    <property type="protein sequence ID" value="CAJ1375777.1"/>
    <property type="molecule type" value="Genomic_DNA"/>
</dbReference>
<organism evidence="3 4">
    <name type="scientific">Effrenium voratum</name>
    <dbReference type="NCBI Taxonomy" id="2562239"/>
    <lineage>
        <taxon>Eukaryota</taxon>
        <taxon>Sar</taxon>
        <taxon>Alveolata</taxon>
        <taxon>Dinophyceae</taxon>
        <taxon>Suessiales</taxon>
        <taxon>Symbiodiniaceae</taxon>
        <taxon>Effrenium</taxon>
    </lineage>
</organism>
<dbReference type="GO" id="GO:0016020">
    <property type="term" value="C:membrane"/>
    <property type="evidence" value="ECO:0007669"/>
    <property type="project" value="InterPro"/>
</dbReference>
<dbReference type="Proteomes" id="UP001178507">
    <property type="component" value="Unassembled WGS sequence"/>
</dbReference>
<dbReference type="AlphaFoldDB" id="A0AA36HUZ5"/>
<reference evidence="3" key="1">
    <citation type="submission" date="2023-08" db="EMBL/GenBank/DDBJ databases">
        <authorList>
            <person name="Chen Y."/>
            <person name="Shah S."/>
            <person name="Dougan E. K."/>
            <person name="Thang M."/>
            <person name="Chan C."/>
        </authorList>
    </citation>
    <scope>NUCLEOTIDE SEQUENCE</scope>
</reference>
<keyword evidence="1" id="KW-1133">Transmembrane helix</keyword>
<feature type="transmembrane region" description="Helical" evidence="1">
    <location>
        <begin position="195"/>
        <end position="222"/>
    </location>
</feature>
<feature type="transmembrane region" description="Helical" evidence="1">
    <location>
        <begin position="234"/>
        <end position="260"/>
    </location>
</feature>
<evidence type="ECO:0000313" key="3">
    <source>
        <dbReference type="EMBL" id="CAJ1375777.1"/>
    </source>
</evidence>
<keyword evidence="1" id="KW-0812">Transmembrane</keyword>
<comment type="caution">
    <text evidence="3">The sequence shown here is derived from an EMBL/GenBank/DDBJ whole genome shotgun (WGS) entry which is preliminary data.</text>
</comment>
<feature type="transmembrane region" description="Helical" evidence="1">
    <location>
        <begin position="162"/>
        <end position="183"/>
    </location>
</feature>
<feature type="transmembrane region" description="Helical" evidence="1">
    <location>
        <begin position="106"/>
        <end position="125"/>
    </location>
</feature>
<evidence type="ECO:0000313" key="4">
    <source>
        <dbReference type="Proteomes" id="UP001178507"/>
    </source>
</evidence>